<evidence type="ECO:0000256" key="10">
    <source>
        <dbReference type="SAM" id="SignalP"/>
    </source>
</evidence>
<evidence type="ECO:0000256" key="4">
    <source>
        <dbReference type="ARBA" id="ARBA00022692"/>
    </source>
</evidence>
<organism evidence="11 12">
    <name type="scientific">Blastopirellula marina</name>
    <dbReference type="NCBI Taxonomy" id="124"/>
    <lineage>
        <taxon>Bacteria</taxon>
        <taxon>Pseudomonadati</taxon>
        <taxon>Planctomycetota</taxon>
        <taxon>Planctomycetia</taxon>
        <taxon>Pirellulales</taxon>
        <taxon>Pirellulaceae</taxon>
        <taxon>Blastopirellula</taxon>
    </lineage>
</organism>
<dbReference type="Proteomes" id="UP000240009">
    <property type="component" value="Unassembled WGS sequence"/>
</dbReference>
<dbReference type="EMBL" id="PUIA01000064">
    <property type="protein sequence ID" value="PQO26756.1"/>
    <property type="molecule type" value="Genomic_DNA"/>
</dbReference>
<sequence length="234" mass="25044">MEIRKTFMRNGILAACLWALTLIAGAQTATANDYSGSQVPPNQPIQIHNEAPPAFPPLAQALHVEAVPEVGEHAANPAAAQPAAAVEPLRLPPPSKAAKEEGITMPTFNFQSNQTASIAASLFVVVGLFLIFAWVGKKNMKPSNGRLSKEIIQVLGKSQLSGKQQLELVRVGQKLLLLCVTPSGVETLTEITEPTEVERLLTIVRQDSPGSMTATFHDVLSQMGHKPARGFLEA</sequence>
<keyword evidence="4 9" id="KW-0812">Transmembrane</keyword>
<evidence type="ECO:0000256" key="3">
    <source>
        <dbReference type="ARBA" id="ARBA00022475"/>
    </source>
</evidence>
<proteinExistence type="inferred from homology"/>
<comment type="similarity">
    <text evidence="8">Belongs to the FliO/MopB family.</text>
</comment>
<evidence type="ECO:0000313" key="12">
    <source>
        <dbReference type="Proteomes" id="UP000240009"/>
    </source>
</evidence>
<evidence type="ECO:0000256" key="8">
    <source>
        <dbReference type="ARBA" id="ARBA00037937"/>
    </source>
</evidence>
<dbReference type="AlphaFoldDB" id="A0A2S8F3L1"/>
<evidence type="ECO:0000256" key="7">
    <source>
        <dbReference type="ARBA" id="ARBA00023143"/>
    </source>
</evidence>
<comment type="subcellular location">
    <subcellularLocation>
        <location evidence="1">Bacterial flagellum basal body</location>
    </subcellularLocation>
    <subcellularLocation>
        <location evidence="2">Cell membrane</location>
    </subcellularLocation>
</comment>
<dbReference type="PANTHER" id="PTHR38766:SF1">
    <property type="entry name" value="FLAGELLAR PROTEIN FLIO"/>
    <property type="match status" value="1"/>
</dbReference>
<keyword evidence="3" id="KW-1003">Cell membrane</keyword>
<evidence type="ECO:0000256" key="6">
    <source>
        <dbReference type="ARBA" id="ARBA00023136"/>
    </source>
</evidence>
<comment type="caution">
    <text evidence="11">The sequence shown here is derived from an EMBL/GenBank/DDBJ whole genome shotgun (WGS) entry which is preliminary data.</text>
</comment>
<protein>
    <recommendedName>
        <fullName evidence="13">Flagellar protein</fullName>
    </recommendedName>
</protein>
<evidence type="ECO:0000256" key="1">
    <source>
        <dbReference type="ARBA" id="ARBA00004117"/>
    </source>
</evidence>
<feature type="chain" id="PRO_5015689714" description="Flagellar protein" evidence="10">
    <location>
        <begin position="32"/>
        <end position="234"/>
    </location>
</feature>
<keyword evidence="6 9" id="KW-0472">Membrane</keyword>
<name>A0A2S8F3L1_9BACT</name>
<feature type="transmembrane region" description="Helical" evidence="9">
    <location>
        <begin position="116"/>
        <end position="136"/>
    </location>
</feature>
<reference evidence="11 12" key="1">
    <citation type="submission" date="2018-02" db="EMBL/GenBank/DDBJ databases">
        <title>Comparative genomes isolates from brazilian mangrove.</title>
        <authorList>
            <person name="Araujo J.E."/>
            <person name="Taketani R.G."/>
            <person name="Silva M.C.P."/>
            <person name="Loureco M.V."/>
            <person name="Andreote F.D."/>
        </authorList>
    </citation>
    <scope>NUCLEOTIDE SEQUENCE [LARGE SCALE GENOMIC DNA]</scope>
    <source>
        <strain evidence="11 12">HEX-2 MGV</strain>
    </source>
</reference>
<evidence type="ECO:0000313" key="11">
    <source>
        <dbReference type="EMBL" id="PQO26756.1"/>
    </source>
</evidence>
<accession>A0A2S8F3L1</accession>
<dbReference type="GO" id="GO:0005886">
    <property type="term" value="C:plasma membrane"/>
    <property type="evidence" value="ECO:0007669"/>
    <property type="project" value="UniProtKB-SubCell"/>
</dbReference>
<keyword evidence="7" id="KW-0975">Bacterial flagellum</keyword>
<keyword evidence="5 9" id="KW-1133">Transmembrane helix</keyword>
<dbReference type="InterPro" id="IPR052205">
    <property type="entry name" value="FliO/MopB"/>
</dbReference>
<dbReference type="GO" id="GO:0044781">
    <property type="term" value="P:bacterial-type flagellum organization"/>
    <property type="evidence" value="ECO:0007669"/>
    <property type="project" value="InterPro"/>
</dbReference>
<keyword evidence="10" id="KW-0732">Signal</keyword>
<evidence type="ECO:0008006" key="13">
    <source>
        <dbReference type="Google" id="ProtNLM"/>
    </source>
</evidence>
<gene>
    <name evidence="11" type="ORF">C5Y96_19940</name>
</gene>
<evidence type="ECO:0000256" key="5">
    <source>
        <dbReference type="ARBA" id="ARBA00022989"/>
    </source>
</evidence>
<evidence type="ECO:0000256" key="2">
    <source>
        <dbReference type="ARBA" id="ARBA00004236"/>
    </source>
</evidence>
<evidence type="ECO:0000256" key="9">
    <source>
        <dbReference type="SAM" id="Phobius"/>
    </source>
</evidence>
<dbReference type="Pfam" id="PF04347">
    <property type="entry name" value="FliO"/>
    <property type="match status" value="1"/>
</dbReference>
<feature type="signal peptide" evidence="10">
    <location>
        <begin position="1"/>
        <end position="31"/>
    </location>
</feature>
<dbReference type="GO" id="GO:0009425">
    <property type="term" value="C:bacterial-type flagellum basal body"/>
    <property type="evidence" value="ECO:0007669"/>
    <property type="project" value="UniProtKB-SubCell"/>
</dbReference>
<dbReference type="InterPro" id="IPR022781">
    <property type="entry name" value="Flagellar_biosynth_FliO"/>
</dbReference>
<dbReference type="PANTHER" id="PTHR38766">
    <property type="entry name" value="FLAGELLAR PROTEIN FLIO"/>
    <property type="match status" value="1"/>
</dbReference>